<dbReference type="CDD" id="cd00009">
    <property type="entry name" value="AAA"/>
    <property type="match status" value="1"/>
</dbReference>
<feature type="domain" description="IstB-like ATP-binding" evidence="2">
    <location>
        <begin position="86"/>
        <end position="219"/>
    </location>
</feature>
<proteinExistence type="predicted"/>
<organism evidence="3">
    <name type="scientific">freshwater metagenome</name>
    <dbReference type="NCBI Taxonomy" id="449393"/>
    <lineage>
        <taxon>unclassified sequences</taxon>
        <taxon>metagenomes</taxon>
        <taxon>ecological metagenomes</taxon>
    </lineage>
</organism>
<protein>
    <submittedName>
        <fullName evidence="3">Unannotated protein</fullName>
    </submittedName>
</protein>
<dbReference type="Gene3D" id="3.40.50.300">
    <property type="entry name" value="P-loop containing nucleotide triphosphate hydrolases"/>
    <property type="match status" value="1"/>
</dbReference>
<accession>A0A6J7EB50</accession>
<dbReference type="AlphaFoldDB" id="A0A6J7EB50"/>
<dbReference type="EMBL" id="CAFBLQ010000162">
    <property type="protein sequence ID" value="CAB4880402.1"/>
    <property type="molecule type" value="Genomic_DNA"/>
</dbReference>
<sequence length="250" mass="27699">MSRCPLGVCDGSGWIEDVETRSVSACACRPQLVAGRRARALSAVIPRRYRGVSFDRPPVSDMPAPQVDVVRRYVRKLNERLDAGRGLWLFGGVGTGKTTLAMLVSQTALEQGRTVAIYSLPRLLARIRETFDDAEPGSYSTMLEQLGDVDLLHLDDVGAEKTSPWVLEQLYAIVNARYESERAVMLTTNLSRDDLAEQIGERTVSRLEEMCDVIPVMGRDRRRFEAVDRRANPSAAQDPPPDDAPGLRLA</sequence>
<dbReference type="GO" id="GO:0006260">
    <property type="term" value="P:DNA replication"/>
    <property type="evidence" value="ECO:0007669"/>
    <property type="project" value="TreeGrafter"/>
</dbReference>
<evidence type="ECO:0000256" key="1">
    <source>
        <dbReference type="SAM" id="MobiDB-lite"/>
    </source>
</evidence>
<dbReference type="Pfam" id="PF01695">
    <property type="entry name" value="IstB_IS21"/>
    <property type="match status" value="1"/>
</dbReference>
<dbReference type="PANTHER" id="PTHR30050">
    <property type="entry name" value="CHROMOSOMAL REPLICATION INITIATOR PROTEIN DNAA"/>
    <property type="match status" value="1"/>
</dbReference>
<gene>
    <name evidence="3" type="ORF">UFOPK3423_01298</name>
</gene>
<dbReference type="InterPro" id="IPR027417">
    <property type="entry name" value="P-loop_NTPase"/>
</dbReference>
<reference evidence="3" key="1">
    <citation type="submission" date="2020-05" db="EMBL/GenBank/DDBJ databases">
        <authorList>
            <person name="Chiriac C."/>
            <person name="Salcher M."/>
            <person name="Ghai R."/>
            <person name="Kavagutti S V."/>
        </authorList>
    </citation>
    <scope>NUCLEOTIDE SEQUENCE</scope>
</reference>
<feature type="region of interest" description="Disordered" evidence="1">
    <location>
        <begin position="226"/>
        <end position="250"/>
    </location>
</feature>
<evidence type="ECO:0000259" key="2">
    <source>
        <dbReference type="Pfam" id="PF01695"/>
    </source>
</evidence>
<dbReference type="SUPFAM" id="SSF52540">
    <property type="entry name" value="P-loop containing nucleoside triphosphate hydrolases"/>
    <property type="match status" value="1"/>
</dbReference>
<evidence type="ECO:0000313" key="3">
    <source>
        <dbReference type="EMBL" id="CAB4880402.1"/>
    </source>
</evidence>
<dbReference type="GO" id="GO:0005524">
    <property type="term" value="F:ATP binding"/>
    <property type="evidence" value="ECO:0007669"/>
    <property type="project" value="InterPro"/>
</dbReference>
<name>A0A6J7EB50_9ZZZZ</name>
<dbReference type="InterPro" id="IPR002611">
    <property type="entry name" value="IstB_ATP-bd"/>
</dbReference>
<dbReference type="PANTHER" id="PTHR30050:SF4">
    <property type="entry name" value="ATP-BINDING PROTEIN RV3427C IN INSERTION SEQUENCE-RELATED"/>
    <property type="match status" value="1"/>
</dbReference>